<evidence type="ECO:0000256" key="2">
    <source>
        <dbReference type="PROSITE-ProRule" id="PRU00708"/>
    </source>
</evidence>
<keyword evidence="1" id="KW-0677">Repeat</keyword>
<dbReference type="PANTHER" id="PTHR47801:SF1">
    <property type="entry name" value="OS05G0145600 PROTEIN"/>
    <property type="match status" value="1"/>
</dbReference>
<dbReference type="Gene3D" id="1.25.40.10">
    <property type="entry name" value="Tetratricopeptide repeat domain"/>
    <property type="match status" value="2"/>
</dbReference>
<gene>
    <name evidence="5" type="ORF">MARPO_0062s0069</name>
</gene>
<dbReference type="InterPro" id="IPR002885">
    <property type="entry name" value="PPR_rpt"/>
</dbReference>
<dbReference type="InterPro" id="IPR033443">
    <property type="entry name" value="PROP1-like_PPR_dom"/>
</dbReference>
<evidence type="ECO:0000259" key="4">
    <source>
        <dbReference type="Pfam" id="PF17177"/>
    </source>
</evidence>
<feature type="region of interest" description="Disordered" evidence="3">
    <location>
        <begin position="476"/>
        <end position="542"/>
    </location>
</feature>
<dbReference type="OrthoDB" id="185373at2759"/>
<dbReference type="PANTHER" id="PTHR47801">
    <property type="entry name" value="OS05G0145600 PROTEIN"/>
    <property type="match status" value="1"/>
</dbReference>
<name>A0A2R6WS16_MARPO</name>
<evidence type="ECO:0000313" key="5">
    <source>
        <dbReference type="EMBL" id="PTQ36651.1"/>
    </source>
</evidence>
<dbReference type="OMA" id="VEAYHQG"/>
<feature type="repeat" description="PPR" evidence="2">
    <location>
        <begin position="75"/>
        <end position="109"/>
    </location>
</feature>
<feature type="repeat" description="PPR" evidence="2">
    <location>
        <begin position="180"/>
        <end position="214"/>
    </location>
</feature>
<feature type="domain" description="PROP1-like PPR" evidence="4">
    <location>
        <begin position="125"/>
        <end position="229"/>
    </location>
</feature>
<dbReference type="AlphaFoldDB" id="A0A2R6WS16"/>
<dbReference type="Proteomes" id="UP000244005">
    <property type="component" value="Unassembled WGS sequence"/>
</dbReference>
<evidence type="ECO:0000256" key="1">
    <source>
        <dbReference type="ARBA" id="ARBA00022737"/>
    </source>
</evidence>
<organism evidence="5 6">
    <name type="scientific">Marchantia polymorpha</name>
    <name type="common">Common liverwort</name>
    <name type="synonym">Marchantia aquatica</name>
    <dbReference type="NCBI Taxonomy" id="3197"/>
    <lineage>
        <taxon>Eukaryota</taxon>
        <taxon>Viridiplantae</taxon>
        <taxon>Streptophyta</taxon>
        <taxon>Embryophyta</taxon>
        <taxon>Marchantiophyta</taxon>
        <taxon>Marchantiopsida</taxon>
        <taxon>Marchantiidae</taxon>
        <taxon>Marchantiales</taxon>
        <taxon>Marchantiaceae</taxon>
        <taxon>Marchantia</taxon>
    </lineage>
</organism>
<evidence type="ECO:0000313" key="6">
    <source>
        <dbReference type="Proteomes" id="UP000244005"/>
    </source>
</evidence>
<keyword evidence="6" id="KW-1185">Reference proteome</keyword>
<dbReference type="PROSITE" id="PS51375">
    <property type="entry name" value="PPR"/>
    <property type="match status" value="3"/>
</dbReference>
<dbReference type="Gramene" id="Mp7g04570.1">
    <property type="protein sequence ID" value="Mp7g04570.1.cds"/>
    <property type="gene ID" value="Mp7g04570"/>
</dbReference>
<reference evidence="6" key="1">
    <citation type="journal article" date="2017" name="Cell">
        <title>Insights into land plant evolution garnered from the Marchantia polymorpha genome.</title>
        <authorList>
            <person name="Bowman J.L."/>
            <person name="Kohchi T."/>
            <person name="Yamato K.T."/>
            <person name="Jenkins J."/>
            <person name="Shu S."/>
            <person name="Ishizaki K."/>
            <person name="Yamaoka S."/>
            <person name="Nishihama R."/>
            <person name="Nakamura Y."/>
            <person name="Berger F."/>
            <person name="Adam C."/>
            <person name="Aki S.S."/>
            <person name="Althoff F."/>
            <person name="Araki T."/>
            <person name="Arteaga-Vazquez M.A."/>
            <person name="Balasubrmanian S."/>
            <person name="Barry K."/>
            <person name="Bauer D."/>
            <person name="Boehm C.R."/>
            <person name="Briginshaw L."/>
            <person name="Caballero-Perez J."/>
            <person name="Catarino B."/>
            <person name="Chen F."/>
            <person name="Chiyoda S."/>
            <person name="Chovatia M."/>
            <person name="Davies K.M."/>
            <person name="Delmans M."/>
            <person name="Demura T."/>
            <person name="Dierschke T."/>
            <person name="Dolan L."/>
            <person name="Dorantes-Acosta A.E."/>
            <person name="Eklund D.M."/>
            <person name="Florent S.N."/>
            <person name="Flores-Sandoval E."/>
            <person name="Fujiyama A."/>
            <person name="Fukuzawa H."/>
            <person name="Galik B."/>
            <person name="Grimanelli D."/>
            <person name="Grimwood J."/>
            <person name="Grossniklaus U."/>
            <person name="Hamada T."/>
            <person name="Haseloff J."/>
            <person name="Hetherington A.J."/>
            <person name="Higo A."/>
            <person name="Hirakawa Y."/>
            <person name="Hundley H.N."/>
            <person name="Ikeda Y."/>
            <person name="Inoue K."/>
            <person name="Inoue S.I."/>
            <person name="Ishida S."/>
            <person name="Jia Q."/>
            <person name="Kakita M."/>
            <person name="Kanazawa T."/>
            <person name="Kawai Y."/>
            <person name="Kawashima T."/>
            <person name="Kennedy M."/>
            <person name="Kinose K."/>
            <person name="Kinoshita T."/>
            <person name="Kohara Y."/>
            <person name="Koide E."/>
            <person name="Komatsu K."/>
            <person name="Kopischke S."/>
            <person name="Kubo M."/>
            <person name="Kyozuka J."/>
            <person name="Lagercrantz U."/>
            <person name="Lin S.S."/>
            <person name="Lindquist E."/>
            <person name="Lipzen A.M."/>
            <person name="Lu C.W."/>
            <person name="De Luna E."/>
            <person name="Martienssen R.A."/>
            <person name="Minamino N."/>
            <person name="Mizutani M."/>
            <person name="Mizutani M."/>
            <person name="Mochizuki N."/>
            <person name="Monte I."/>
            <person name="Mosher R."/>
            <person name="Nagasaki H."/>
            <person name="Nakagami H."/>
            <person name="Naramoto S."/>
            <person name="Nishitani K."/>
            <person name="Ohtani M."/>
            <person name="Okamoto T."/>
            <person name="Okumura M."/>
            <person name="Phillips J."/>
            <person name="Pollak B."/>
            <person name="Reinders A."/>
            <person name="Rovekamp M."/>
            <person name="Sano R."/>
            <person name="Sawa S."/>
            <person name="Schmid M.W."/>
            <person name="Shirakawa M."/>
            <person name="Solano R."/>
            <person name="Spunde A."/>
            <person name="Suetsugu N."/>
            <person name="Sugano S."/>
            <person name="Sugiyama A."/>
            <person name="Sun R."/>
            <person name="Suzuki Y."/>
            <person name="Takenaka M."/>
            <person name="Takezawa D."/>
            <person name="Tomogane H."/>
            <person name="Tsuzuki M."/>
            <person name="Ueda T."/>
            <person name="Umeda M."/>
            <person name="Ward J.M."/>
            <person name="Watanabe Y."/>
            <person name="Yazaki K."/>
            <person name="Yokoyama R."/>
            <person name="Yoshitake Y."/>
            <person name="Yotsui I."/>
            <person name="Zachgo S."/>
            <person name="Schmutz J."/>
        </authorList>
    </citation>
    <scope>NUCLEOTIDE SEQUENCE [LARGE SCALE GENOMIC DNA]</scope>
    <source>
        <strain evidence="6">Tak-1</strain>
    </source>
</reference>
<dbReference type="NCBIfam" id="TIGR00756">
    <property type="entry name" value="PPR"/>
    <property type="match status" value="1"/>
</dbReference>
<protein>
    <recommendedName>
        <fullName evidence="4">PROP1-like PPR domain-containing protein</fullName>
    </recommendedName>
</protein>
<feature type="repeat" description="PPR" evidence="2">
    <location>
        <begin position="145"/>
        <end position="179"/>
    </location>
</feature>
<sequence>MAAIALRHAQRTLRRSSSVSCASLHSLLSPGSELSNGPPVPGRPVAIVPSGLQPSSRSSVAAYSSAKSLPFEPTDVDSYNYVIKQLNYRKRFSLVRDVYEDMLLDGVQPLRDTFYLLITGAMQTVRLQDVMFFFDEMKAMGITPDVAMYNCIIAACGRSQQVDRAFQVAEEMEAFGVQPKHRTFLALLRACAFVGRVEEAYGVVRRMATHGFTLDKHCYAALITAHANKMPRSPDTVEKILEVLEQSKVPQAEDNMAVAATGEIEPRDDVEEGFLNFLQKDDALVRRGFVNRRLTVYHAAISAFQDLGNREAVKKVLHMIEKDGHGIDAYSTVQLIKCYISEGDFQKACLEYNKFLEMGRRPTIELYQILIDGAITHPSPANSAVAQKLLAELVQKSFFLNSKAGGEILSKACQDKTRDVAVANIIWDMMQARQVRLPMKVIMDYYKALDRSGTPKDDPRMATLVALLDDSRRYASGAPDSKINVPSAEPDTEQETSASEQVVAQEASEEPAVAVEEGPGAEEPTAQIEDASEAGTPQAVQQ</sequence>
<evidence type="ECO:0000256" key="3">
    <source>
        <dbReference type="SAM" id="MobiDB-lite"/>
    </source>
</evidence>
<accession>A0A2R6WS16</accession>
<dbReference type="Pfam" id="PF17177">
    <property type="entry name" value="PPR_long"/>
    <property type="match status" value="1"/>
</dbReference>
<feature type="compositionally biased region" description="Low complexity" evidence="3">
    <location>
        <begin position="498"/>
        <end position="523"/>
    </location>
</feature>
<dbReference type="InterPro" id="IPR011990">
    <property type="entry name" value="TPR-like_helical_dom_sf"/>
</dbReference>
<dbReference type="EMBL" id="KZ772734">
    <property type="protein sequence ID" value="PTQ36651.1"/>
    <property type="molecule type" value="Genomic_DNA"/>
</dbReference>
<proteinExistence type="predicted"/>